<organism evidence="2 3">
    <name type="scientific">Sphagnum troendelagicum</name>
    <dbReference type="NCBI Taxonomy" id="128251"/>
    <lineage>
        <taxon>Eukaryota</taxon>
        <taxon>Viridiplantae</taxon>
        <taxon>Streptophyta</taxon>
        <taxon>Embryophyta</taxon>
        <taxon>Bryophyta</taxon>
        <taxon>Sphagnophytina</taxon>
        <taxon>Sphagnopsida</taxon>
        <taxon>Sphagnales</taxon>
        <taxon>Sphagnaceae</taxon>
        <taxon>Sphagnum</taxon>
    </lineage>
</organism>
<evidence type="ECO:0000256" key="1">
    <source>
        <dbReference type="SAM" id="MobiDB-lite"/>
    </source>
</evidence>
<feature type="compositionally biased region" description="Basic and acidic residues" evidence="1">
    <location>
        <begin position="106"/>
        <end position="139"/>
    </location>
</feature>
<name>A0ABP0TJM5_9BRYO</name>
<evidence type="ECO:0000313" key="3">
    <source>
        <dbReference type="Proteomes" id="UP001497512"/>
    </source>
</evidence>
<dbReference type="Proteomes" id="UP001497512">
    <property type="component" value="Chromosome 12"/>
</dbReference>
<keyword evidence="3" id="KW-1185">Reference proteome</keyword>
<dbReference type="EMBL" id="OZ019904">
    <property type="protein sequence ID" value="CAK9198341.1"/>
    <property type="molecule type" value="Genomic_DNA"/>
</dbReference>
<accession>A0ABP0TJM5</accession>
<feature type="region of interest" description="Disordered" evidence="1">
    <location>
        <begin position="72"/>
        <end position="145"/>
    </location>
</feature>
<gene>
    <name evidence="2" type="ORF">CSSPTR1EN2_LOCUS4388</name>
</gene>
<sequence>MTPFLFSQEISCNNLLTTSDKAQILRPLADFATNMTNLAEVQKTLRDRRETKERNRTYILKKKARTAENLKGMKTWRHGRGTEREKSIFSTKKARIAENMKGSKRNTTESPKESKNCRKREEIEEEQKRTEEPLLEKKAPRSQIR</sequence>
<evidence type="ECO:0000313" key="2">
    <source>
        <dbReference type="EMBL" id="CAK9198341.1"/>
    </source>
</evidence>
<reference evidence="2" key="1">
    <citation type="submission" date="2024-02" db="EMBL/GenBank/DDBJ databases">
        <authorList>
            <consortium name="ELIXIR-Norway"/>
            <consortium name="Elixir Norway"/>
        </authorList>
    </citation>
    <scope>NUCLEOTIDE SEQUENCE</scope>
</reference>
<proteinExistence type="predicted"/>
<protein>
    <submittedName>
        <fullName evidence="2">Uncharacterized protein</fullName>
    </submittedName>
</protein>